<evidence type="ECO:0000259" key="1">
    <source>
        <dbReference type="Pfam" id="PF00144"/>
    </source>
</evidence>
<dbReference type="PANTHER" id="PTHR43283">
    <property type="entry name" value="BETA-LACTAMASE-RELATED"/>
    <property type="match status" value="1"/>
</dbReference>
<dbReference type="InterPro" id="IPR001466">
    <property type="entry name" value="Beta-lactam-related"/>
</dbReference>
<sequence>MESDAFFGTDLHGNQLVMGFLNATLRDYAKFGLLYMNNGAWNGKQILSEQWVKESVTPDRKELQPGVASPEFGYQYQWWNPLGSDGSEFSAIGIWGQYIYVNQKEGVVIVKTSTDPDFLANEHETMIAFRAIADAVK</sequence>
<protein>
    <submittedName>
        <fullName evidence="2">Beta-lactamase family protein</fullName>
    </submittedName>
</protein>
<dbReference type="Pfam" id="PF00144">
    <property type="entry name" value="Beta-lactamase"/>
    <property type="match status" value="1"/>
</dbReference>
<dbReference type="InterPro" id="IPR050789">
    <property type="entry name" value="Diverse_Enzym_Activities"/>
</dbReference>
<reference evidence="2 3" key="1">
    <citation type="submission" date="2022-05" db="EMBL/GenBank/DDBJ databases">
        <title>Genome Sequencing of Bee-Associated Microbes.</title>
        <authorList>
            <person name="Dunlap C."/>
        </authorList>
    </citation>
    <scope>NUCLEOTIDE SEQUENCE [LARGE SCALE GENOMIC DNA]</scope>
    <source>
        <strain evidence="2 3">NRRL NRS-1438</strain>
    </source>
</reference>
<dbReference type="Gene3D" id="3.40.710.10">
    <property type="entry name" value="DD-peptidase/beta-lactamase superfamily"/>
    <property type="match status" value="1"/>
</dbReference>
<dbReference type="InterPro" id="IPR012338">
    <property type="entry name" value="Beta-lactam/transpept-like"/>
</dbReference>
<dbReference type="RefSeq" id="WP_087432148.1">
    <property type="nucleotide sequence ID" value="NZ_JAMDLV010000082.1"/>
</dbReference>
<accession>A0ABT4DZC6</accession>
<comment type="caution">
    <text evidence="2">The sequence shown here is derived from an EMBL/GenBank/DDBJ whole genome shotgun (WGS) entry which is preliminary data.</text>
</comment>
<dbReference type="EMBL" id="JAMDLW010000043">
    <property type="protein sequence ID" value="MCY9522696.1"/>
    <property type="molecule type" value="Genomic_DNA"/>
</dbReference>
<gene>
    <name evidence="2" type="ORF">M5X09_24065</name>
</gene>
<name>A0ABT4DZC6_9BACL</name>
<evidence type="ECO:0000313" key="3">
    <source>
        <dbReference type="Proteomes" id="UP001207626"/>
    </source>
</evidence>
<proteinExistence type="predicted"/>
<evidence type="ECO:0000313" key="2">
    <source>
        <dbReference type="EMBL" id="MCY9522696.1"/>
    </source>
</evidence>
<organism evidence="2 3">
    <name type="scientific">Paenibacillus apiarius</name>
    <dbReference type="NCBI Taxonomy" id="46240"/>
    <lineage>
        <taxon>Bacteria</taxon>
        <taxon>Bacillati</taxon>
        <taxon>Bacillota</taxon>
        <taxon>Bacilli</taxon>
        <taxon>Bacillales</taxon>
        <taxon>Paenibacillaceae</taxon>
        <taxon>Paenibacillus</taxon>
    </lineage>
</organism>
<dbReference type="Proteomes" id="UP001207626">
    <property type="component" value="Unassembled WGS sequence"/>
</dbReference>
<dbReference type="SUPFAM" id="SSF56601">
    <property type="entry name" value="beta-lactamase/transpeptidase-like"/>
    <property type="match status" value="1"/>
</dbReference>
<dbReference type="PANTHER" id="PTHR43283:SF14">
    <property type="entry name" value="BLL8153 PROTEIN"/>
    <property type="match status" value="1"/>
</dbReference>
<keyword evidence="3" id="KW-1185">Reference proteome</keyword>
<feature type="domain" description="Beta-lactamase-related" evidence="1">
    <location>
        <begin position="21"/>
        <end position="117"/>
    </location>
</feature>